<feature type="domain" description="Aminotransferase class I/classII large" evidence="7">
    <location>
        <begin position="28"/>
        <end position="375"/>
    </location>
</feature>
<dbReference type="InterPro" id="IPR015424">
    <property type="entry name" value="PyrdxlP-dep_Trfase"/>
</dbReference>
<gene>
    <name evidence="8" type="ORF">KKP3000_004461</name>
</gene>
<evidence type="ECO:0000256" key="2">
    <source>
        <dbReference type="ARBA" id="ARBA00007441"/>
    </source>
</evidence>
<organism evidence="8 9">
    <name type="scientific">Alicyclobacillus fastidiosus</name>
    <dbReference type="NCBI Taxonomy" id="392011"/>
    <lineage>
        <taxon>Bacteria</taxon>
        <taxon>Bacillati</taxon>
        <taxon>Bacillota</taxon>
        <taxon>Bacilli</taxon>
        <taxon>Bacillales</taxon>
        <taxon>Alicyclobacillaceae</taxon>
        <taxon>Alicyclobacillus</taxon>
    </lineage>
</organism>
<dbReference type="Pfam" id="PF00155">
    <property type="entry name" value="Aminotran_1_2"/>
    <property type="match status" value="1"/>
</dbReference>
<keyword evidence="4 6" id="KW-0808">Transferase</keyword>
<evidence type="ECO:0000256" key="5">
    <source>
        <dbReference type="ARBA" id="ARBA00022898"/>
    </source>
</evidence>
<dbReference type="InterPro" id="IPR004839">
    <property type="entry name" value="Aminotransferase_I/II_large"/>
</dbReference>
<proteinExistence type="inferred from homology"/>
<accession>A0ABV5AGJ4</accession>
<evidence type="ECO:0000256" key="4">
    <source>
        <dbReference type="ARBA" id="ARBA00022679"/>
    </source>
</evidence>
<name>A0ABV5AGJ4_9BACL</name>
<reference evidence="8 9" key="1">
    <citation type="journal article" date="2024" name="Int. J. Mol. Sci.">
        <title>Exploration of Alicyclobacillus spp. Genome in Search of Antibiotic Resistance.</title>
        <authorList>
            <person name="Bucka-Kolendo J."/>
            <person name="Kiousi D.E."/>
            <person name="Dekowska A."/>
            <person name="Mikolajczuk-Szczyrba A."/>
            <person name="Karadedos D.M."/>
            <person name="Michael P."/>
            <person name="Galanis A."/>
            <person name="Sokolowska B."/>
        </authorList>
    </citation>
    <scope>NUCLEOTIDE SEQUENCE [LARGE SCALE GENOMIC DNA]</scope>
    <source>
        <strain evidence="8 9">KKP 3000</strain>
    </source>
</reference>
<comment type="cofactor">
    <cofactor evidence="1 6">
        <name>pyridoxal 5'-phosphate</name>
        <dbReference type="ChEBI" id="CHEBI:597326"/>
    </cofactor>
</comment>
<dbReference type="SUPFAM" id="SSF53383">
    <property type="entry name" value="PLP-dependent transferases"/>
    <property type="match status" value="1"/>
</dbReference>
<dbReference type="PRINTS" id="PR00753">
    <property type="entry name" value="ACCSYNTHASE"/>
</dbReference>
<comment type="caution">
    <text evidence="8">The sequence shown here is derived from an EMBL/GenBank/DDBJ whole genome shotgun (WGS) entry which is preliminary data.</text>
</comment>
<keyword evidence="9" id="KW-1185">Reference proteome</keyword>
<dbReference type="InterPro" id="IPR050596">
    <property type="entry name" value="AspAT/PAT-like"/>
</dbReference>
<evidence type="ECO:0000313" key="9">
    <source>
        <dbReference type="Proteomes" id="UP001579974"/>
    </source>
</evidence>
<comment type="similarity">
    <text evidence="2 6">Belongs to the class-I pyridoxal-phosphate-dependent aminotransferase family.</text>
</comment>
<dbReference type="GO" id="GO:0008483">
    <property type="term" value="F:transaminase activity"/>
    <property type="evidence" value="ECO:0007669"/>
    <property type="project" value="UniProtKB-KW"/>
</dbReference>
<evidence type="ECO:0000256" key="1">
    <source>
        <dbReference type="ARBA" id="ARBA00001933"/>
    </source>
</evidence>
<sequence length="387" mass="42650">MHQLNPVTKQIQISGIRRFTDLVAKYPDALSLTIGQPHWPTPQHVKEAAMVAIEKGYTTYTPNRGLPALREAAHAYYGTKFDLDYHPEKEILVTAGATHALDISLRALLEPEDEVLIPAPAYPGYEPIVRLAGAQPVYIDTRPDGFKVTPETLQRHITERTKVLVLPSPANPTGVAYTREELQALAAVLEPTEAYVITDEIYSELHFADAHVSLATLPGMRERTIVIHGLSKSHSMTGWRIGFVLAPVEIVEEMVKVLQYSISCASSISQYAALEALLHGQRDAEPMREQYRQNRDVVVRALTEMGLEVAVPDGAFYAFPSISSIGQSSQEFAQALLHEALVAVVPGDAFSTLGEGYIRLSYACEDEKLQTALGRMGQYVARQTSRG</sequence>
<keyword evidence="5" id="KW-0663">Pyridoxal phosphate</keyword>
<evidence type="ECO:0000256" key="3">
    <source>
        <dbReference type="ARBA" id="ARBA00022576"/>
    </source>
</evidence>
<dbReference type="InterPro" id="IPR015422">
    <property type="entry name" value="PyrdxlP-dep_Trfase_small"/>
</dbReference>
<dbReference type="CDD" id="cd00609">
    <property type="entry name" value="AAT_like"/>
    <property type="match status" value="1"/>
</dbReference>
<dbReference type="Gene3D" id="3.40.640.10">
    <property type="entry name" value="Type I PLP-dependent aspartate aminotransferase-like (Major domain)"/>
    <property type="match status" value="1"/>
</dbReference>
<dbReference type="EC" id="2.6.1.-" evidence="6"/>
<evidence type="ECO:0000313" key="8">
    <source>
        <dbReference type="EMBL" id="MFB5190965.1"/>
    </source>
</evidence>
<dbReference type="InterPro" id="IPR004838">
    <property type="entry name" value="NHTrfase_class1_PyrdxlP-BS"/>
</dbReference>
<evidence type="ECO:0000256" key="6">
    <source>
        <dbReference type="RuleBase" id="RU000481"/>
    </source>
</evidence>
<dbReference type="Proteomes" id="UP001579974">
    <property type="component" value="Unassembled WGS sequence"/>
</dbReference>
<keyword evidence="3 6" id="KW-0032">Aminotransferase</keyword>
<evidence type="ECO:0000259" key="7">
    <source>
        <dbReference type="Pfam" id="PF00155"/>
    </source>
</evidence>
<dbReference type="EMBL" id="JBDXSU010000008">
    <property type="protein sequence ID" value="MFB5190965.1"/>
    <property type="molecule type" value="Genomic_DNA"/>
</dbReference>
<dbReference type="Gene3D" id="3.90.1150.10">
    <property type="entry name" value="Aspartate Aminotransferase, domain 1"/>
    <property type="match status" value="1"/>
</dbReference>
<dbReference type="InterPro" id="IPR015421">
    <property type="entry name" value="PyrdxlP-dep_Trfase_major"/>
</dbReference>
<dbReference type="PANTHER" id="PTHR46383:SF4">
    <property type="entry name" value="AMINOTRANSFERASE"/>
    <property type="match status" value="1"/>
</dbReference>
<dbReference type="RefSeq" id="WP_275474613.1">
    <property type="nucleotide sequence ID" value="NZ_CP162940.1"/>
</dbReference>
<protein>
    <recommendedName>
        <fullName evidence="6">Aminotransferase</fullName>
        <ecNumber evidence="6">2.6.1.-</ecNumber>
    </recommendedName>
</protein>
<dbReference type="PANTHER" id="PTHR46383">
    <property type="entry name" value="ASPARTATE AMINOTRANSFERASE"/>
    <property type="match status" value="1"/>
</dbReference>
<dbReference type="PROSITE" id="PS00105">
    <property type="entry name" value="AA_TRANSFER_CLASS_1"/>
    <property type="match status" value="1"/>
</dbReference>